<dbReference type="InterPro" id="IPR006638">
    <property type="entry name" value="Elp3/MiaA/NifB-like_rSAM"/>
</dbReference>
<evidence type="ECO:0000313" key="9">
    <source>
        <dbReference type="Proteomes" id="UP000464452"/>
    </source>
</evidence>
<dbReference type="SFLD" id="SFLDS00029">
    <property type="entry name" value="Radical_SAM"/>
    <property type="match status" value="2"/>
</dbReference>
<evidence type="ECO:0000256" key="1">
    <source>
        <dbReference type="ARBA" id="ARBA00001966"/>
    </source>
</evidence>
<sequence length="438" mass="51426">MRLLINEIKSRVKKVRLENGYALMMDDEEEFYVIKPETYKLLSFILEHEDEEIVDYFSKLYIKYNKKEYQLEYFLKKVLSFILSKQEEFDIDNFKDRIKKQIRNISKNLNLKAPIYISMQILDICNLKCKHCYNDSHEGNTALVSFSEAKYIIDQLDKMGVFMIGLTGGEPLLHPELFEIIKYANDKRILVNMNTNGTLLTSEVALKLKKSGLNSLKISIDGSRKNHNFIRRSYRAFDDAVNAVRIAKDIGLKPEIYFVVIKRNLNDIEYMIELAERLDVDINIRRFIPIGRGEQEIDNILDYKDVEYLLKKIEECNYNRVTIDRCYLFDGRRGNCLICNKTVMTITKNGDVFTCPYIQYDEFKIGNIYEQEFDEICKKVSNHPFVNYNKSDFDGPCKNCESFDICYGGCRGISYVLNDKKIYSLDPQCKKVSSYFSR</sequence>
<evidence type="ECO:0000259" key="7">
    <source>
        <dbReference type="PROSITE" id="PS51918"/>
    </source>
</evidence>
<dbReference type="KEGG" id="cazo:G3A45_12430"/>
<dbReference type="InterPro" id="IPR058240">
    <property type="entry name" value="rSAM_sf"/>
</dbReference>
<dbReference type="PROSITE" id="PS51918">
    <property type="entry name" value="RADICAL_SAM"/>
    <property type="match status" value="1"/>
</dbReference>
<feature type="domain" description="Radical SAM core" evidence="7">
    <location>
        <begin position="109"/>
        <end position="319"/>
    </location>
</feature>
<evidence type="ECO:0000256" key="4">
    <source>
        <dbReference type="ARBA" id="ARBA00022723"/>
    </source>
</evidence>
<dbReference type="SFLD" id="SFLDG01386">
    <property type="entry name" value="main_SPASM_domain-containing"/>
    <property type="match status" value="1"/>
</dbReference>
<dbReference type="AlphaFoldDB" id="A0A6P1YF75"/>
<dbReference type="PANTHER" id="PTHR11228">
    <property type="entry name" value="RADICAL SAM DOMAIN PROTEIN"/>
    <property type="match status" value="1"/>
</dbReference>
<dbReference type="InterPro" id="IPR023885">
    <property type="entry name" value="4Fe4S-binding_SPASM_dom"/>
</dbReference>
<evidence type="ECO:0000256" key="5">
    <source>
        <dbReference type="ARBA" id="ARBA00023004"/>
    </source>
</evidence>
<proteinExistence type="predicted"/>
<evidence type="ECO:0000256" key="6">
    <source>
        <dbReference type="ARBA" id="ARBA00023014"/>
    </source>
</evidence>
<dbReference type="InterPro" id="IPR050377">
    <property type="entry name" value="Radical_SAM_PqqE_MftC-like"/>
</dbReference>
<reference evidence="8 9" key="1">
    <citation type="submission" date="2020-02" db="EMBL/GenBank/DDBJ databases">
        <title>Thermophilic hydrogen producing bacteria, Caloranaerobacter azorensis.</title>
        <authorList>
            <person name="Baek K."/>
        </authorList>
    </citation>
    <scope>NUCLEOTIDE SEQUENCE [LARGE SCALE GENOMIC DNA]</scope>
    <source>
        <strain evidence="8 9">T3-1</strain>
    </source>
</reference>
<evidence type="ECO:0000313" key="8">
    <source>
        <dbReference type="EMBL" id="QIB28009.1"/>
    </source>
</evidence>
<dbReference type="Gene3D" id="3.20.20.70">
    <property type="entry name" value="Aldolase class I"/>
    <property type="match status" value="1"/>
</dbReference>
<dbReference type="Proteomes" id="UP000464452">
    <property type="component" value="Chromosome"/>
</dbReference>
<organism evidence="8 9">
    <name type="scientific">Caloranaerobacter azorensis</name>
    <dbReference type="NCBI Taxonomy" id="116090"/>
    <lineage>
        <taxon>Bacteria</taxon>
        <taxon>Bacillati</taxon>
        <taxon>Bacillota</taxon>
        <taxon>Tissierellia</taxon>
        <taxon>Tissierellales</taxon>
        <taxon>Thermohalobacteraceae</taxon>
        <taxon>Caloranaerobacter</taxon>
    </lineage>
</organism>
<dbReference type="SFLD" id="SFLDG01387">
    <property type="entry name" value="BtrN-like_SPASM_domain_contain"/>
    <property type="match status" value="1"/>
</dbReference>
<dbReference type="SFLD" id="SFLDG01067">
    <property type="entry name" value="SPASM/twitch_domain_containing"/>
    <property type="match status" value="2"/>
</dbReference>
<keyword evidence="3" id="KW-0949">S-adenosyl-L-methionine</keyword>
<dbReference type="Pfam" id="PF04055">
    <property type="entry name" value="Radical_SAM"/>
    <property type="match status" value="1"/>
</dbReference>
<dbReference type="NCBIfam" id="TIGR04085">
    <property type="entry name" value="rSAM_more_4Fe4S"/>
    <property type="match status" value="1"/>
</dbReference>
<dbReference type="InterPro" id="IPR007197">
    <property type="entry name" value="rSAM"/>
</dbReference>
<dbReference type="GO" id="GO:0046872">
    <property type="term" value="F:metal ion binding"/>
    <property type="evidence" value="ECO:0007669"/>
    <property type="project" value="UniProtKB-KW"/>
</dbReference>
<accession>A0A6P1YF75</accession>
<keyword evidence="5" id="KW-0408">Iron</keyword>
<keyword evidence="6" id="KW-0411">Iron-sulfur</keyword>
<dbReference type="CDD" id="cd01335">
    <property type="entry name" value="Radical_SAM"/>
    <property type="match status" value="1"/>
</dbReference>
<keyword evidence="4" id="KW-0479">Metal-binding</keyword>
<dbReference type="SUPFAM" id="SSF102114">
    <property type="entry name" value="Radical SAM enzymes"/>
    <property type="match status" value="1"/>
</dbReference>
<evidence type="ECO:0000256" key="2">
    <source>
        <dbReference type="ARBA" id="ARBA00022485"/>
    </source>
</evidence>
<dbReference type="InterPro" id="IPR013785">
    <property type="entry name" value="Aldolase_TIM"/>
</dbReference>
<dbReference type="Pfam" id="PF13186">
    <property type="entry name" value="SPASM"/>
    <property type="match status" value="1"/>
</dbReference>
<dbReference type="SMART" id="SM00729">
    <property type="entry name" value="Elp3"/>
    <property type="match status" value="1"/>
</dbReference>
<dbReference type="RefSeq" id="WP_163235937.1">
    <property type="nucleotide sequence ID" value="NZ_CP048617.1"/>
</dbReference>
<keyword evidence="2" id="KW-0004">4Fe-4S</keyword>
<dbReference type="GO" id="GO:0003824">
    <property type="term" value="F:catalytic activity"/>
    <property type="evidence" value="ECO:0007669"/>
    <property type="project" value="InterPro"/>
</dbReference>
<protein>
    <submittedName>
        <fullName evidence="8">Radical SAM protein</fullName>
    </submittedName>
</protein>
<dbReference type="GO" id="GO:0051536">
    <property type="term" value="F:iron-sulfur cluster binding"/>
    <property type="evidence" value="ECO:0007669"/>
    <property type="project" value="UniProtKB-KW"/>
</dbReference>
<dbReference type="EMBL" id="CP048617">
    <property type="protein sequence ID" value="QIB28009.1"/>
    <property type="molecule type" value="Genomic_DNA"/>
</dbReference>
<comment type="cofactor">
    <cofactor evidence="1">
        <name>[4Fe-4S] cluster</name>
        <dbReference type="ChEBI" id="CHEBI:49883"/>
    </cofactor>
</comment>
<gene>
    <name evidence="8" type="ORF">G3A45_12430</name>
</gene>
<name>A0A6P1YF75_9FIRM</name>
<evidence type="ECO:0000256" key="3">
    <source>
        <dbReference type="ARBA" id="ARBA00022691"/>
    </source>
</evidence>
<dbReference type="InterPro" id="IPR034391">
    <property type="entry name" value="AdoMet-like_SPASM_containing"/>
</dbReference>
<dbReference type="PANTHER" id="PTHR11228:SF7">
    <property type="entry name" value="PQQA PEPTIDE CYCLASE"/>
    <property type="match status" value="1"/>
</dbReference>